<dbReference type="GO" id="GO:0022857">
    <property type="term" value="F:transmembrane transporter activity"/>
    <property type="evidence" value="ECO:0007669"/>
    <property type="project" value="InterPro"/>
</dbReference>
<feature type="transmembrane region" description="Helical" evidence="7">
    <location>
        <begin position="290"/>
        <end position="309"/>
    </location>
</feature>
<feature type="transmembrane region" description="Helical" evidence="7">
    <location>
        <begin position="231"/>
        <end position="253"/>
    </location>
</feature>
<dbReference type="Proteomes" id="UP000027986">
    <property type="component" value="Chromosome"/>
</dbReference>
<dbReference type="PANTHER" id="PTHR23517:SF13">
    <property type="entry name" value="MAJOR FACILITATOR SUPERFAMILY MFS_1"/>
    <property type="match status" value="1"/>
</dbReference>
<feature type="transmembrane region" description="Helical" evidence="7">
    <location>
        <begin position="378"/>
        <end position="398"/>
    </location>
</feature>
<feature type="transmembrane region" description="Helical" evidence="7">
    <location>
        <begin position="315"/>
        <end position="337"/>
    </location>
</feature>
<dbReference type="InterPro" id="IPR011701">
    <property type="entry name" value="MFS"/>
</dbReference>
<evidence type="ECO:0000256" key="7">
    <source>
        <dbReference type="SAM" id="Phobius"/>
    </source>
</evidence>
<dbReference type="Gene3D" id="1.20.1250.20">
    <property type="entry name" value="MFS general substrate transporter like domains"/>
    <property type="match status" value="1"/>
</dbReference>
<dbReference type="SUPFAM" id="SSF103473">
    <property type="entry name" value="MFS general substrate transporter"/>
    <property type="match status" value="1"/>
</dbReference>
<dbReference type="InterPro" id="IPR020846">
    <property type="entry name" value="MFS_dom"/>
</dbReference>
<dbReference type="AlphaFoldDB" id="A0A075JDD3"/>
<dbReference type="InterPro" id="IPR036259">
    <property type="entry name" value="MFS_trans_sf"/>
</dbReference>
<dbReference type="HOGENOM" id="CLU_038683_1_1_11"/>
<evidence type="ECO:0000256" key="6">
    <source>
        <dbReference type="ARBA" id="ARBA00023136"/>
    </source>
</evidence>
<keyword evidence="10" id="KW-1185">Reference proteome</keyword>
<evidence type="ECO:0000313" key="10">
    <source>
        <dbReference type="Proteomes" id="UP000027986"/>
    </source>
</evidence>
<accession>A0A075JDD3</accession>
<dbReference type="RefSeq" id="WP_038566636.1">
    <property type="nucleotide sequence ID" value="NZ_CP008889.1"/>
</dbReference>
<feature type="transmembrane region" description="Helical" evidence="7">
    <location>
        <begin position="177"/>
        <end position="196"/>
    </location>
</feature>
<gene>
    <name evidence="9" type="ORF">HX89_02010</name>
</gene>
<keyword evidence="4 7" id="KW-0812">Transmembrane</keyword>
<keyword evidence="6 7" id="KW-0472">Membrane</keyword>
<reference evidence="9 10" key="1">
    <citation type="submission" date="2014-07" db="EMBL/GenBank/DDBJ databases">
        <title>Genome Sequencing of Dermacoccus nishinomiyaensis.</title>
        <authorList>
            <person name="Hong K.W."/>
            <person name="Chan K.G."/>
        </authorList>
    </citation>
    <scope>NUCLEOTIDE SEQUENCE [LARGE SCALE GENOMIC DNA]</scope>
    <source>
        <strain evidence="9 10">M25</strain>
    </source>
</reference>
<dbReference type="KEGG" id="dni:HX89_02010"/>
<dbReference type="OrthoDB" id="3177957at2"/>
<keyword evidence="5 7" id="KW-1133">Transmembrane helix</keyword>
<dbReference type="GeneID" id="41840014"/>
<protein>
    <recommendedName>
        <fullName evidence="8">Major facilitator superfamily (MFS) profile domain-containing protein</fullName>
    </recommendedName>
</protein>
<feature type="transmembrane region" description="Helical" evidence="7">
    <location>
        <begin position="18"/>
        <end position="39"/>
    </location>
</feature>
<evidence type="ECO:0000256" key="1">
    <source>
        <dbReference type="ARBA" id="ARBA00004651"/>
    </source>
</evidence>
<comment type="subcellular location">
    <subcellularLocation>
        <location evidence="1">Cell membrane</location>
        <topology evidence="1">Multi-pass membrane protein</topology>
    </subcellularLocation>
</comment>
<feature type="transmembrane region" description="Helical" evidence="7">
    <location>
        <begin position="83"/>
        <end position="102"/>
    </location>
</feature>
<evidence type="ECO:0000313" key="9">
    <source>
        <dbReference type="EMBL" id="AIF39954.1"/>
    </source>
</evidence>
<feature type="transmembrane region" description="Helical" evidence="7">
    <location>
        <begin position="51"/>
        <end position="71"/>
    </location>
</feature>
<name>A0A075JDD3_9MICO</name>
<dbReference type="Pfam" id="PF07690">
    <property type="entry name" value="MFS_1"/>
    <property type="match status" value="1"/>
</dbReference>
<keyword evidence="3" id="KW-1003">Cell membrane</keyword>
<proteinExistence type="predicted"/>
<evidence type="ECO:0000256" key="3">
    <source>
        <dbReference type="ARBA" id="ARBA00022475"/>
    </source>
</evidence>
<dbReference type="GO" id="GO:0005886">
    <property type="term" value="C:plasma membrane"/>
    <property type="evidence" value="ECO:0007669"/>
    <property type="project" value="UniProtKB-SubCell"/>
</dbReference>
<organism evidence="9 10">
    <name type="scientific">Dermacoccus nishinomiyaensis</name>
    <dbReference type="NCBI Taxonomy" id="1274"/>
    <lineage>
        <taxon>Bacteria</taxon>
        <taxon>Bacillati</taxon>
        <taxon>Actinomycetota</taxon>
        <taxon>Actinomycetes</taxon>
        <taxon>Micrococcales</taxon>
        <taxon>Dermacoccaceae</taxon>
        <taxon>Dermacoccus</taxon>
    </lineage>
</organism>
<dbReference type="PROSITE" id="PS50850">
    <property type="entry name" value="MFS"/>
    <property type="match status" value="1"/>
</dbReference>
<dbReference type="InterPro" id="IPR050171">
    <property type="entry name" value="MFS_Transporters"/>
</dbReference>
<evidence type="ECO:0000256" key="2">
    <source>
        <dbReference type="ARBA" id="ARBA00022448"/>
    </source>
</evidence>
<feature type="domain" description="Major facilitator superfamily (MFS) profile" evidence="8">
    <location>
        <begin position="16"/>
        <end position="406"/>
    </location>
</feature>
<feature type="transmembrane region" description="Helical" evidence="7">
    <location>
        <begin position="108"/>
        <end position="130"/>
    </location>
</feature>
<evidence type="ECO:0000259" key="8">
    <source>
        <dbReference type="PROSITE" id="PS50850"/>
    </source>
</evidence>
<evidence type="ECO:0000256" key="4">
    <source>
        <dbReference type="ARBA" id="ARBA00022692"/>
    </source>
</evidence>
<feature type="transmembrane region" description="Helical" evidence="7">
    <location>
        <begin position="349"/>
        <end position="372"/>
    </location>
</feature>
<feature type="transmembrane region" description="Helical" evidence="7">
    <location>
        <begin position="259"/>
        <end position="283"/>
    </location>
</feature>
<dbReference type="PANTHER" id="PTHR23517">
    <property type="entry name" value="RESISTANCE PROTEIN MDTM, PUTATIVE-RELATED-RELATED"/>
    <property type="match status" value="1"/>
</dbReference>
<keyword evidence="2" id="KW-0813">Transport</keyword>
<dbReference type="eggNOG" id="COG0477">
    <property type="taxonomic scope" value="Bacteria"/>
</dbReference>
<dbReference type="EMBL" id="CP008889">
    <property type="protein sequence ID" value="AIF39954.1"/>
    <property type="molecule type" value="Genomic_DNA"/>
</dbReference>
<sequence>MTTTPTTPAAAERHARGFWLLAAAFPILMAYSTVPTPIYPLYQRHDHFPTVMITAIFAAYGLGVMASLYLAGHLSDQFGRRRMIAIATAVSLVSAAIFIGSPSVPALLVARLLCGVGIGILTPAATAMLGELRRVHRPHEPSSFASTVASSVNTGGLALGPLVGGVLVQWAPAPLRTPYVVFFVLLAGVGLALTLVPETNPATPANERPRYRPQRAVVRPGHEARFRSAQVVAGAAFAALGILTSMTGTFLAHVAHRSSPLVCGVVAFLAMGASALAQVALPIPNPRTKIACGVLFAVAGLGCVAASALTHPFVLYAGGAVMAGAGIGLLFQSAVAVGSAVSEAGHTGGSVAGVFLAAYIGITIPVVLAGLLTTRLSISASLALFCALTSLVVLVASIPMMRGASD</sequence>
<evidence type="ECO:0000256" key="5">
    <source>
        <dbReference type="ARBA" id="ARBA00022989"/>
    </source>
</evidence>